<reference evidence="2" key="1">
    <citation type="journal article" date="2020" name="mSystems">
        <title>Genome- and Community-Level Interaction Insights into Carbon Utilization and Element Cycling Functions of Hydrothermarchaeota in Hydrothermal Sediment.</title>
        <authorList>
            <person name="Zhou Z."/>
            <person name="Liu Y."/>
            <person name="Xu W."/>
            <person name="Pan J."/>
            <person name="Luo Z.H."/>
            <person name="Li M."/>
        </authorList>
    </citation>
    <scope>NUCLEOTIDE SEQUENCE [LARGE SCALE GENOMIC DNA]</scope>
    <source>
        <strain evidence="2">SpSt-125</strain>
    </source>
</reference>
<gene>
    <name evidence="2" type="ORF">ENO26_07455</name>
</gene>
<evidence type="ECO:0000313" key="2">
    <source>
        <dbReference type="EMBL" id="HEM67381.1"/>
    </source>
</evidence>
<proteinExistence type="predicted"/>
<keyword evidence="1" id="KW-1133">Transmembrane helix</keyword>
<sequence>MWLLVLGYAAVITTVLWYVYRARGEDLCLNYLSIILWGATVMFFIDSLYSYLNGEEFIEISADAAVLGFSLLLVALVVWLFILFLKDPKRVFRKAL</sequence>
<evidence type="ECO:0000256" key="1">
    <source>
        <dbReference type="SAM" id="Phobius"/>
    </source>
</evidence>
<keyword evidence="1" id="KW-0472">Membrane</keyword>
<accession>A0A7J2U3R5</accession>
<keyword evidence="1" id="KW-0812">Transmembrane</keyword>
<protein>
    <submittedName>
        <fullName evidence="2">Uncharacterized protein</fullName>
    </submittedName>
</protein>
<comment type="caution">
    <text evidence="2">The sequence shown here is derived from an EMBL/GenBank/DDBJ whole genome shotgun (WGS) entry which is preliminary data.</text>
</comment>
<dbReference type="AlphaFoldDB" id="A0A7J2U3R5"/>
<feature type="transmembrane region" description="Helical" evidence="1">
    <location>
        <begin position="6"/>
        <end position="22"/>
    </location>
</feature>
<name>A0A7J2U3R5_9CREN</name>
<organism evidence="2">
    <name type="scientific">Ignisphaera aggregans</name>
    <dbReference type="NCBI Taxonomy" id="334771"/>
    <lineage>
        <taxon>Archaea</taxon>
        <taxon>Thermoproteota</taxon>
        <taxon>Thermoprotei</taxon>
        <taxon>Desulfurococcales</taxon>
        <taxon>Desulfurococcaceae</taxon>
        <taxon>Ignisphaera</taxon>
    </lineage>
</organism>
<feature type="transmembrane region" description="Helical" evidence="1">
    <location>
        <begin position="29"/>
        <end position="52"/>
    </location>
</feature>
<dbReference type="EMBL" id="DSEU01000047">
    <property type="protein sequence ID" value="HEM67381.1"/>
    <property type="molecule type" value="Genomic_DNA"/>
</dbReference>
<feature type="transmembrane region" description="Helical" evidence="1">
    <location>
        <begin position="64"/>
        <end position="85"/>
    </location>
</feature>